<name>A0A3B0Z3Q7_9ZZZZ</name>
<organism evidence="1">
    <name type="scientific">hydrothermal vent metagenome</name>
    <dbReference type="NCBI Taxonomy" id="652676"/>
    <lineage>
        <taxon>unclassified sequences</taxon>
        <taxon>metagenomes</taxon>
        <taxon>ecological metagenomes</taxon>
    </lineage>
</organism>
<reference evidence="1" key="1">
    <citation type="submission" date="2018-06" db="EMBL/GenBank/DDBJ databases">
        <authorList>
            <person name="Zhirakovskaya E."/>
        </authorList>
    </citation>
    <scope>NUCLEOTIDE SEQUENCE</scope>
</reference>
<protein>
    <submittedName>
        <fullName evidence="1">Uncharacterized protein</fullName>
    </submittedName>
</protein>
<evidence type="ECO:0000313" key="1">
    <source>
        <dbReference type="EMBL" id="VAW83630.1"/>
    </source>
</evidence>
<accession>A0A3B0Z3Q7</accession>
<gene>
    <name evidence="1" type="ORF">MNBD_GAMMA16-2062</name>
</gene>
<sequence>MNKSKKLTELFIEDLGQVNGGYNSHRPDLLTTLAVGEESHVPEFGSFPPPPRYTTLAIGEEGGEVWFFANI</sequence>
<proteinExistence type="predicted"/>
<dbReference type="AlphaFoldDB" id="A0A3B0Z3Q7"/>
<dbReference type="EMBL" id="UOFO01000015">
    <property type="protein sequence ID" value="VAW83630.1"/>
    <property type="molecule type" value="Genomic_DNA"/>
</dbReference>